<dbReference type="PANTHER" id="PTHR43024:SF1">
    <property type="entry name" value="UDP-N-ACETYLMURAMOYL-TRIPEPTIDE--D-ALANYL-D-ALANINE LIGASE"/>
    <property type="match status" value="1"/>
</dbReference>
<dbReference type="Gene3D" id="3.40.1190.10">
    <property type="entry name" value="Mur-like, catalytic domain"/>
    <property type="match status" value="1"/>
</dbReference>
<dbReference type="GO" id="GO:0005524">
    <property type="term" value="F:ATP binding"/>
    <property type="evidence" value="ECO:0007669"/>
    <property type="project" value="UniProtKB-KW"/>
</dbReference>
<dbReference type="PANTHER" id="PTHR43024">
    <property type="entry name" value="UDP-N-ACETYLMURAMOYL-TRIPEPTIDE--D-ALANYL-D-ALANINE LIGASE"/>
    <property type="match status" value="1"/>
</dbReference>
<evidence type="ECO:0000313" key="7">
    <source>
        <dbReference type="Proteomes" id="UP000094784"/>
    </source>
</evidence>
<feature type="domain" description="Mur ligase central" evidence="5">
    <location>
        <begin position="385"/>
        <end position="573"/>
    </location>
</feature>
<reference evidence="6 7" key="1">
    <citation type="submission" date="2016-09" db="EMBL/GenBank/DDBJ databases">
        <title>Draft genome sequence of the soil isolate, Lysinibacillus fusiformis M5, a potential hypoxanthine producer.</title>
        <authorList>
            <person name="Gallegos-Monterrosa R."/>
            <person name="Maroti G."/>
            <person name="Balint B."/>
            <person name="Kovacs A.T."/>
        </authorList>
    </citation>
    <scope>NUCLEOTIDE SEQUENCE [LARGE SCALE GENOMIC DNA]</scope>
    <source>
        <strain evidence="6 7">M5</strain>
    </source>
</reference>
<dbReference type="Pfam" id="PF08245">
    <property type="entry name" value="Mur_ligase_M"/>
    <property type="match status" value="1"/>
</dbReference>
<gene>
    <name evidence="6" type="ORF">BG258_08230</name>
</gene>
<dbReference type="GO" id="GO:0016881">
    <property type="term" value="F:acid-amino acid ligase activity"/>
    <property type="evidence" value="ECO:0007669"/>
    <property type="project" value="InterPro"/>
</dbReference>
<evidence type="ECO:0000256" key="3">
    <source>
        <dbReference type="ARBA" id="ARBA00022840"/>
    </source>
</evidence>
<dbReference type="InterPro" id="IPR004101">
    <property type="entry name" value="Mur_ligase_C"/>
</dbReference>
<dbReference type="InterPro" id="IPR026838">
    <property type="entry name" value="YheC/D"/>
</dbReference>
<dbReference type="SUPFAM" id="SSF53623">
    <property type="entry name" value="MurD-like peptide ligases, catalytic domain"/>
    <property type="match status" value="1"/>
</dbReference>
<dbReference type="InterPro" id="IPR013815">
    <property type="entry name" value="ATP_grasp_subdomain_1"/>
</dbReference>
<keyword evidence="1" id="KW-0436">Ligase</keyword>
<dbReference type="SUPFAM" id="SSF56059">
    <property type="entry name" value="Glutathione synthetase ATP-binding domain-like"/>
    <property type="match status" value="1"/>
</dbReference>
<evidence type="ECO:0000259" key="5">
    <source>
        <dbReference type="Pfam" id="PF08245"/>
    </source>
</evidence>
<evidence type="ECO:0000313" key="6">
    <source>
        <dbReference type="EMBL" id="ODV55894.1"/>
    </source>
</evidence>
<name>A0A1E4R612_9BACI</name>
<dbReference type="Gene3D" id="3.30.1490.20">
    <property type="entry name" value="ATP-grasp fold, A domain"/>
    <property type="match status" value="1"/>
</dbReference>
<sequence length="738" mass="84246">MTIIGMLHHRLDPTTVLKSYAYAAVAKAEGAQFFYFTPKSVDFAKRSIRAKVYEDGQWQEKSMPFPDVIYNAGSPEKLSVSKEIIDRLKEEIPFTTYSIGNKWNVMKRLKEAKEFEQYLIPSEIVKDADVFHKFINYYKRVVFKPIDGRKGKGIYFITKAGPKNFEVKKDSTNTIYSKPQLDALLKEQLASGTFIMQPYIQSITKAGQVYDFRLHVQKNGEGKWVVTTVYPRIAPNGSIIPNINNGGFTNYLDPFLEQEFKEEAYNIRRMLEHFSLALAHHLDEIQMEKFGEVIDEIGIDVGLDHQQKIWMYEVNWRPGCPPAFYLELDVVINSIRYAMYLAKNQKPVKKKIVQQKSNQTDVKKDIVQPKSNQVEVKKNLPIIAITGSAGKTTTKAFVGSILSKKWNVFESKDYWNTTEHTKKHKEEINDSHQAVVLEYGMAYPGIITNHCSIIQPNISIVTNIGLAHVGNFDGDVRGVAKAKSELIHGMDQQGLLILNKDDDNSKYLETQQFKGKMLTVGIKSDADYRAYDLQYKDIGMSFKMKLHGQEIELYIPILGEHHVYNALNAVAVADYLGFSPLDIQAGLNFKKPPRRLTIYNLRDDITVIDDTVHSHPQGVRAAVDVLTNIAKKRKVAIIGQMRELGVLREEEYRKVGEYIYEVGIDEFITYGFRTDEMSNAAIEMGMDPSRVHHFINKDALHALLDKLIKPHDTILVKGASKTNMFETVKYLDQTLKDE</sequence>
<protein>
    <recommendedName>
        <fullName evidence="8">UDP-N-acetylmuramoyl-tripeptide--D-alanyl-D-alanine ligase</fullName>
    </recommendedName>
</protein>
<dbReference type="InterPro" id="IPR051046">
    <property type="entry name" value="MurCDEF_CellWall_CoF430Synth"/>
</dbReference>
<accession>A0A1E4R612</accession>
<proteinExistence type="predicted"/>
<dbReference type="InterPro" id="IPR036565">
    <property type="entry name" value="Mur-like_cat_sf"/>
</dbReference>
<evidence type="ECO:0008006" key="8">
    <source>
        <dbReference type="Google" id="ProtNLM"/>
    </source>
</evidence>
<evidence type="ECO:0000259" key="4">
    <source>
        <dbReference type="Pfam" id="PF02875"/>
    </source>
</evidence>
<keyword evidence="3" id="KW-0067">ATP-binding</keyword>
<dbReference type="InterPro" id="IPR036615">
    <property type="entry name" value="Mur_ligase_C_dom_sf"/>
</dbReference>
<keyword evidence="2" id="KW-0547">Nucleotide-binding</keyword>
<dbReference type="Gene3D" id="3.90.190.20">
    <property type="entry name" value="Mur ligase, C-terminal domain"/>
    <property type="match status" value="1"/>
</dbReference>
<organism evidence="6 7">
    <name type="scientific">Lysinibacillus fusiformis</name>
    <dbReference type="NCBI Taxonomy" id="28031"/>
    <lineage>
        <taxon>Bacteria</taxon>
        <taxon>Bacillati</taxon>
        <taxon>Bacillota</taxon>
        <taxon>Bacilli</taxon>
        <taxon>Bacillales</taxon>
        <taxon>Bacillaceae</taxon>
        <taxon>Lysinibacillus</taxon>
    </lineage>
</organism>
<dbReference type="Pfam" id="PF14398">
    <property type="entry name" value="ATPgrasp_YheCD"/>
    <property type="match status" value="1"/>
</dbReference>
<feature type="domain" description="Mur ligase C-terminal" evidence="4">
    <location>
        <begin position="594"/>
        <end position="719"/>
    </location>
</feature>
<dbReference type="Gene3D" id="3.30.470.20">
    <property type="entry name" value="ATP-grasp fold, B domain"/>
    <property type="match status" value="1"/>
</dbReference>
<dbReference type="AlphaFoldDB" id="A0A1E4R612"/>
<dbReference type="Proteomes" id="UP000094784">
    <property type="component" value="Unassembled WGS sequence"/>
</dbReference>
<dbReference type="Pfam" id="PF02875">
    <property type="entry name" value="Mur_ligase_C"/>
    <property type="match status" value="1"/>
</dbReference>
<dbReference type="SUPFAM" id="SSF53244">
    <property type="entry name" value="MurD-like peptide ligases, peptide-binding domain"/>
    <property type="match status" value="1"/>
</dbReference>
<evidence type="ECO:0000256" key="1">
    <source>
        <dbReference type="ARBA" id="ARBA00022598"/>
    </source>
</evidence>
<comment type="caution">
    <text evidence="6">The sequence shown here is derived from an EMBL/GenBank/DDBJ whole genome shotgun (WGS) entry which is preliminary data.</text>
</comment>
<dbReference type="EMBL" id="MECQ01000001">
    <property type="protein sequence ID" value="ODV55894.1"/>
    <property type="molecule type" value="Genomic_DNA"/>
</dbReference>
<evidence type="ECO:0000256" key="2">
    <source>
        <dbReference type="ARBA" id="ARBA00022741"/>
    </source>
</evidence>
<dbReference type="InterPro" id="IPR013221">
    <property type="entry name" value="Mur_ligase_cen"/>
</dbReference>